<sequence>MAATGNALPPLQAGVAESAQVLVPSIAYGLTALYFNNSTLAGKPVLQRRDAAPNFDWGKDAPAPTVSADYFSVRWLGLLTAPITGSYSFSVRPDERVRLWVGGQKVLDTWDGTGQTQPQAYITLAAGETTSVKLEYHSEEGSAHVQLQWLPPGQARQAIPVQCFSAESNPSVVATSTSTKSQHPSAAKHKVATVPPAKAAPSKPAAAKPTLAELAGVYVLKARTTGQPLAVADERQLTSAEDAVAPHWRIEPAGQGYYRVAVQGGTKVLEVLGSSSSNGAALNLWPYYSGNNQLWQIKEAGDGYYTLIAKHSRKALTAKVPTEGGMQQWRANGHEDQQWRLEPVKDEAVQLTSASTPLVGNGIYNVSLSPNPSNGTSQLRYQLPNAVPVGWVLYDARGIVVRTSDYRRAASGIHQQTLALSALPSGDYQLHLTVGTITTTQPILIRHPSAETRTEAE</sequence>
<organism evidence="3 4">
    <name type="scientific">Hymenobacter aerilatus</name>
    <dbReference type="NCBI Taxonomy" id="2932251"/>
    <lineage>
        <taxon>Bacteria</taxon>
        <taxon>Pseudomonadati</taxon>
        <taxon>Bacteroidota</taxon>
        <taxon>Cytophagia</taxon>
        <taxon>Cytophagales</taxon>
        <taxon>Hymenobacteraceae</taxon>
        <taxon>Hymenobacter</taxon>
    </lineage>
</organism>
<dbReference type="SUPFAM" id="SSF56988">
    <property type="entry name" value="Anthrax protective antigen"/>
    <property type="match status" value="1"/>
</dbReference>
<dbReference type="SMART" id="SM00758">
    <property type="entry name" value="PA14"/>
    <property type="match status" value="1"/>
</dbReference>
<dbReference type="RefSeq" id="WP_245094757.1">
    <property type="nucleotide sequence ID" value="NZ_CP095053.1"/>
</dbReference>
<dbReference type="CDD" id="cd00161">
    <property type="entry name" value="beta-trefoil_Ricin-like"/>
    <property type="match status" value="1"/>
</dbReference>
<dbReference type="KEGG" id="haei:MUN82_02600"/>
<dbReference type="Proteomes" id="UP000829925">
    <property type="component" value="Chromosome"/>
</dbReference>
<evidence type="ECO:0000259" key="2">
    <source>
        <dbReference type="PROSITE" id="PS51820"/>
    </source>
</evidence>
<dbReference type="InterPro" id="IPR037524">
    <property type="entry name" value="PA14/GLEYA"/>
</dbReference>
<dbReference type="AlphaFoldDB" id="A0A8T9SV24"/>
<keyword evidence="4" id="KW-1185">Reference proteome</keyword>
<accession>A0A8T9SV24</accession>
<evidence type="ECO:0000313" key="3">
    <source>
        <dbReference type="EMBL" id="UOR06002.1"/>
    </source>
</evidence>
<dbReference type="Pfam" id="PF14200">
    <property type="entry name" value="RicinB_lectin_2"/>
    <property type="match status" value="2"/>
</dbReference>
<protein>
    <submittedName>
        <fullName evidence="3">RICIN domain-containing protein</fullName>
    </submittedName>
</protein>
<dbReference type="SUPFAM" id="SSF50370">
    <property type="entry name" value="Ricin B-like lectins"/>
    <property type="match status" value="1"/>
</dbReference>
<dbReference type="PROSITE" id="PS50231">
    <property type="entry name" value="RICIN_B_LECTIN"/>
    <property type="match status" value="1"/>
</dbReference>
<dbReference type="InterPro" id="IPR000772">
    <property type="entry name" value="Ricin_B_lectin"/>
</dbReference>
<feature type="compositionally biased region" description="Polar residues" evidence="1">
    <location>
        <begin position="175"/>
        <end position="184"/>
    </location>
</feature>
<dbReference type="SMART" id="SM00458">
    <property type="entry name" value="RICIN"/>
    <property type="match status" value="1"/>
</dbReference>
<dbReference type="Pfam" id="PF07691">
    <property type="entry name" value="PA14"/>
    <property type="match status" value="1"/>
</dbReference>
<proteinExistence type="predicted"/>
<feature type="region of interest" description="Disordered" evidence="1">
    <location>
        <begin position="175"/>
        <end position="205"/>
    </location>
</feature>
<dbReference type="Gene3D" id="3.90.182.10">
    <property type="entry name" value="Toxin - Anthrax Protective Antigen,domain 1"/>
    <property type="match status" value="1"/>
</dbReference>
<dbReference type="PROSITE" id="PS51820">
    <property type="entry name" value="PA14"/>
    <property type="match status" value="1"/>
</dbReference>
<dbReference type="InterPro" id="IPR026444">
    <property type="entry name" value="Secre_tail"/>
</dbReference>
<evidence type="ECO:0000256" key="1">
    <source>
        <dbReference type="SAM" id="MobiDB-lite"/>
    </source>
</evidence>
<evidence type="ECO:0000313" key="4">
    <source>
        <dbReference type="Proteomes" id="UP000829925"/>
    </source>
</evidence>
<dbReference type="InterPro" id="IPR011658">
    <property type="entry name" value="PA14_dom"/>
</dbReference>
<feature type="compositionally biased region" description="Low complexity" evidence="1">
    <location>
        <begin position="192"/>
        <end position="205"/>
    </location>
</feature>
<dbReference type="InterPro" id="IPR035992">
    <property type="entry name" value="Ricin_B-like_lectins"/>
</dbReference>
<feature type="domain" description="PA14" evidence="2">
    <location>
        <begin position="25"/>
        <end position="163"/>
    </location>
</feature>
<dbReference type="NCBIfam" id="TIGR04183">
    <property type="entry name" value="Por_Secre_tail"/>
    <property type="match status" value="1"/>
</dbReference>
<dbReference type="Gene3D" id="2.80.10.50">
    <property type="match status" value="1"/>
</dbReference>
<name>A0A8T9SV24_9BACT</name>
<reference evidence="3 4" key="1">
    <citation type="submission" date="2022-04" db="EMBL/GenBank/DDBJ databases">
        <title>Hymenobacter sp. isolated from the air.</title>
        <authorList>
            <person name="Won M."/>
            <person name="Lee C.-M."/>
            <person name="Woen H.-Y."/>
            <person name="Kwon S.-W."/>
        </authorList>
    </citation>
    <scope>NUCLEOTIDE SEQUENCE [LARGE SCALE GENOMIC DNA]</scope>
    <source>
        <strain evidence="4">5413 J-13</strain>
    </source>
</reference>
<dbReference type="EMBL" id="CP095053">
    <property type="protein sequence ID" value="UOR06002.1"/>
    <property type="molecule type" value="Genomic_DNA"/>
</dbReference>
<gene>
    <name evidence="3" type="ORF">MUN82_02600</name>
</gene>